<evidence type="ECO:0000256" key="3">
    <source>
        <dbReference type="SAM" id="SignalP"/>
    </source>
</evidence>
<dbReference type="InterPro" id="IPR011990">
    <property type="entry name" value="TPR-like_helical_dom_sf"/>
</dbReference>
<accession>A0A653EA32</accession>
<dbReference type="Gene3D" id="3.10.350.10">
    <property type="entry name" value="LysM domain"/>
    <property type="match status" value="1"/>
</dbReference>
<feature type="region of interest" description="Disordered" evidence="2">
    <location>
        <begin position="420"/>
        <end position="448"/>
    </location>
</feature>
<feature type="compositionally biased region" description="Low complexity" evidence="2">
    <location>
        <begin position="439"/>
        <end position="448"/>
    </location>
</feature>
<feature type="compositionally biased region" description="Low complexity" evidence="2">
    <location>
        <begin position="538"/>
        <end position="553"/>
    </location>
</feature>
<dbReference type="NCBIfam" id="TIGR03504">
    <property type="entry name" value="FimV_Cterm"/>
    <property type="match status" value="1"/>
</dbReference>
<evidence type="ECO:0000313" key="5">
    <source>
        <dbReference type="EMBL" id="VEV99563.1"/>
    </source>
</evidence>
<dbReference type="Pfam" id="PF25800">
    <property type="entry name" value="FimV_N"/>
    <property type="match status" value="1"/>
</dbReference>
<dbReference type="InterPro" id="IPR038440">
    <property type="entry name" value="FimV_C_sf"/>
</dbReference>
<feature type="region of interest" description="Disordered" evidence="2">
    <location>
        <begin position="759"/>
        <end position="814"/>
    </location>
</feature>
<dbReference type="InterPro" id="IPR057840">
    <property type="entry name" value="FimV_N"/>
</dbReference>
<feature type="region of interest" description="Disordered" evidence="2">
    <location>
        <begin position="493"/>
        <end position="565"/>
    </location>
</feature>
<dbReference type="AlphaFoldDB" id="A0A653EA32"/>
<name>A0A653EA32_9PSED</name>
<feature type="domain" description="FimV N-terminal" evidence="4">
    <location>
        <begin position="25"/>
        <end position="132"/>
    </location>
</feature>
<dbReference type="InterPro" id="IPR020012">
    <property type="entry name" value="LysM_FimV"/>
</dbReference>
<feature type="coiled-coil region" evidence="1">
    <location>
        <begin position="346"/>
        <end position="394"/>
    </location>
</feature>
<keyword evidence="1" id="KW-0175">Coiled coil</keyword>
<dbReference type="InterPro" id="IPR036779">
    <property type="entry name" value="LysM_dom_sf"/>
</dbReference>
<feature type="region of interest" description="Disordered" evidence="2">
    <location>
        <begin position="142"/>
        <end position="203"/>
    </location>
</feature>
<evidence type="ECO:0000256" key="1">
    <source>
        <dbReference type="SAM" id="Coils"/>
    </source>
</evidence>
<dbReference type="Gene3D" id="1.25.40.10">
    <property type="entry name" value="Tetratricopeptide repeat domain"/>
    <property type="match status" value="1"/>
</dbReference>
<keyword evidence="3" id="KW-0732">Signal</keyword>
<protein>
    <recommendedName>
        <fullName evidence="4">FimV N-terminal domain-containing protein</fullName>
    </recommendedName>
</protein>
<feature type="compositionally biased region" description="Low complexity" evidence="2">
    <location>
        <begin position="767"/>
        <end position="779"/>
    </location>
</feature>
<feature type="region of interest" description="Disordered" evidence="2">
    <location>
        <begin position="281"/>
        <end position="310"/>
    </location>
</feature>
<dbReference type="InterPro" id="IPR020011">
    <property type="entry name" value="FimV_C"/>
</dbReference>
<feature type="compositionally biased region" description="Low complexity" evidence="2">
    <location>
        <begin position="493"/>
        <end position="518"/>
    </location>
</feature>
<dbReference type="Gene3D" id="1.20.58.2200">
    <property type="match status" value="1"/>
</dbReference>
<feature type="compositionally biased region" description="Polar residues" evidence="2">
    <location>
        <begin position="424"/>
        <end position="437"/>
    </location>
</feature>
<evidence type="ECO:0000256" key="2">
    <source>
        <dbReference type="SAM" id="MobiDB-lite"/>
    </source>
</evidence>
<feature type="signal peptide" evidence="3">
    <location>
        <begin position="1"/>
        <end position="24"/>
    </location>
</feature>
<feature type="compositionally biased region" description="Low complexity" evidence="2">
    <location>
        <begin position="160"/>
        <end position="173"/>
    </location>
</feature>
<sequence length="1027" mass="106923">MIRVRKLVLAIAAASALSSGMAQALGLGEVTLRSALNQPLVADIELLEARDLGNQEVLPKLASPDAFTKAGVERAYFLTDLKFTPVIKPNGKSIIRVTSSQPVREPYLNFLVEVLWPNGRALREYTLLLDPPLYSPQAAAAAAPRAPVTGLQQPAETRTAKAYASMPAASAPTPVAPAPARESSAYRGPAAEPTQTPKVSAETAGVYKTSSADTLWQIAERTPGNGSAHQKMLAIQDLNPDAFIDGNINRLKRGQVLRLPDDQQINSRTQPQAIAEVRQQNTAWRAGTTAAADPRQLDATKRNAAGAAPAEIKEDDNLKLVSAETGKATAGADTGKVDTKVLSNKLAVTEESLDSTRRENEELQSRMGDLQSQLDKLQRLIQLKDSQLAKLQAELGEDGTAAAAAGVAGAAAGAAADNAAAGASPSNESGTDASGSSPAGDVAADPAAGEPVAANAAAAGAAPADALAGAESADANAAAGTETADTASANATAADAAAGGPAAGDPASPQAQATQAPAETDYNYSEEPESDETQPVVADSAAAPAPAPATTEPTPAPTPADAPAEESALDSLMANPMLLGATAGGALLLLLLALMAVSRRNAAKEAAAQEELAGDYNFENDVELPAGSLDEQDADTAVTAHEAGEEPVTAKTADVLSEADIYIAYGRFNQAAELLVNAINDEPQRADLRLKLMEVYAEMGDREGFVRQESELLDFGGSAAEIDQLKARYPAMVVAGGAAMLMAADSAALDDAENFNLDDLSIDDEPQAPQAAPVQSAAPAEDDAFDFDLDDLEDLDAPTPAPAQPTVESTTETHADSDLAGFEDLQLDEQLSEEPVTLTDELDDFNFDFAADEPQTPAATPVAEDEFLLDFEDELSEDTTAITPKAEETAEFDTLDLPADFDLSLDETISAEDKPEAAAESFEVKLEDVSGELEQLSDSLAENQPEEIDLPDVPEVTAESLAAEDFDGEDDFDFLSGTDETATKLDLARAYIDMGDAEGAKDILDEVIAEGNDGQQQEAKELIAKLV</sequence>
<feature type="chain" id="PRO_5024874756" description="FimV N-terminal domain-containing protein" evidence="3">
    <location>
        <begin position="25"/>
        <end position="1027"/>
    </location>
</feature>
<dbReference type="EMBL" id="LR215729">
    <property type="protein sequence ID" value="VEV99563.1"/>
    <property type="molecule type" value="Genomic_DNA"/>
</dbReference>
<dbReference type="NCBIfam" id="TIGR03505">
    <property type="entry name" value="FimV_core"/>
    <property type="match status" value="1"/>
</dbReference>
<feature type="compositionally biased region" description="Acidic residues" evidence="2">
    <location>
        <begin position="780"/>
        <end position="796"/>
    </location>
</feature>
<dbReference type="RefSeq" id="WP_150549571.1">
    <property type="nucleotide sequence ID" value="NZ_LR215729.2"/>
</dbReference>
<proteinExistence type="predicted"/>
<gene>
    <name evidence="5" type="ORF">PMYSY11_4520</name>
</gene>
<reference evidence="5" key="1">
    <citation type="submission" date="2019-02" db="EMBL/GenBank/DDBJ databases">
        <authorList>
            <consortium name="Genoscope - CEA"/>
            <person name="William W."/>
        </authorList>
    </citation>
    <scope>NUCLEOTIDE SEQUENCE [LARGE SCALE GENOMIC DNA]</scope>
    <source>
        <strain evidence="5">YSy11</strain>
    </source>
</reference>
<evidence type="ECO:0000259" key="4">
    <source>
        <dbReference type="Pfam" id="PF25800"/>
    </source>
</evidence>
<organism evidence="5">
    <name type="scientific">Pseudomonas marincola</name>
    <dbReference type="NCBI Taxonomy" id="437900"/>
    <lineage>
        <taxon>Bacteria</taxon>
        <taxon>Pseudomonadati</taxon>
        <taxon>Pseudomonadota</taxon>
        <taxon>Gammaproteobacteria</taxon>
        <taxon>Pseudomonadales</taxon>
        <taxon>Pseudomonadaceae</taxon>
        <taxon>Pseudomonas</taxon>
    </lineage>
</organism>